<reference evidence="1 2" key="1">
    <citation type="journal article" date="2021" name="BMC Genomics">
        <title>Datura genome reveals duplications of psychoactive alkaloid biosynthetic genes and high mutation rate following tissue culture.</title>
        <authorList>
            <person name="Rajewski A."/>
            <person name="Carter-House D."/>
            <person name="Stajich J."/>
            <person name="Litt A."/>
        </authorList>
    </citation>
    <scope>NUCLEOTIDE SEQUENCE [LARGE SCALE GENOMIC DNA]</scope>
    <source>
        <strain evidence="1">AR-01</strain>
    </source>
</reference>
<comment type="caution">
    <text evidence="1">The sequence shown here is derived from an EMBL/GenBank/DDBJ whole genome shotgun (WGS) entry which is preliminary data.</text>
</comment>
<evidence type="ECO:0000313" key="2">
    <source>
        <dbReference type="Proteomes" id="UP000823775"/>
    </source>
</evidence>
<keyword evidence="2" id="KW-1185">Reference proteome</keyword>
<sequence>CCWATNQEPQQPTRVMTVIGGNNDPPCSRWEKPKVRGFPVNLTDGDNRSLYVTMTRLEGQLVSSLGKFQDFLCGNTQETPSHSKEQQPVVSIIGRKGRIGAVGGMEGKMSRYSRNKSSRLVVVGPLVKNQ</sequence>
<name>A0ABS8URZ2_DATST</name>
<proteinExistence type="predicted"/>
<accession>A0ABS8URZ2</accession>
<organism evidence="1 2">
    <name type="scientific">Datura stramonium</name>
    <name type="common">Jimsonweed</name>
    <name type="synonym">Common thornapple</name>
    <dbReference type="NCBI Taxonomy" id="4076"/>
    <lineage>
        <taxon>Eukaryota</taxon>
        <taxon>Viridiplantae</taxon>
        <taxon>Streptophyta</taxon>
        <taxon>Embryophyta</taxon>
        <taxon>Tracheophyta</taxon>
        <taxon>Spermatophyta</taxon>
        <taxon>Magnoliopsida</taxon>
        <taxon>eudicotyledons</taxon>
        <taxon>Gunneridae</taxon>
        <taxon>Pentapetalae</taxon>
        <taxon>asterids</taxon>
        <taxon>lamiids</taxon>
        <taxon>Solanales</taxon>
        <taxon>Solanaceae</taxon>
        <taxon>Solanoideae</taxon>
        <taxon>Datureae</taxon>
        <taxon>Datura</taxon>
    </lineage>
</organism>
<dbReference type="EMBL" id="JACEIK010002390">
    <property type="protein sequence ID" value="MCD9560862.1"/>
    <property type="molecule type" value="Genomic_DNA"/>
</dbReference>
<protein>
    <submittedName>
        <fullName evidence="1">Uncharacterized protein</fullName>
    </submittedName>
</protein>
<feature type="non-terminal residue" evidence="1">
    <location>
        <position position="1"/>
    </location>
</feature>
<dbReference type="Proteomes" id="UP000823775">
    <property type="component" value="Unassembled WGS sequence"/>
</dbReference>
<evidence type="ECO:0000313" key="1">
    <source>
        <dbReference type="EMBL" id="MCD9560862.1"/>
    </source>
</evidence>
<gene>
    <name evidence="1" type="ORF">HAX54_019681</name>
</gene>